<feature type="domain" description="C2H2-type" evidence="10">
    <location>
        <begin position="354"/>
        <end position="381"/>
    </location>
</feature>
<evidence type="ECO:0000259" key="10">
    <source>
        <dbReference type="PROSITE" id="PS50157"/>
    </source>
</evidence>
<evidence type="ECO:0000256" key="8">
    <source>
        <dbReference type="PROSITE-ProRule" id="PRU01263"/>
    </source>
</evidence>
<dbReference type="SMART" id="SM00355">
    <property type="entry name" value="ZnF_C2H2"/>
    <property type="match status" value="10"/>
</dbReference>
<dbReference type="SUPFAM" id="SSF57667">
    <property type="entry name" value="beta-beta-alpha zinc fingers"/>
    <property type="match status" value="6"/>
</dbReference>
<evidence type="ECO:0000313" key="12">
    <source>
        <dbReference type="EMBL" id="VEN35304.1"/>
    </source>
</evidence>
<dbReference type="FunFam" id="3.30.160.60:FF:002343">
    <property type="entry name" value="Zinc finger protein 33A"/>
    <property type="match status" value="2"/>
</dbReference>
<evidence type="ECO:0000259" key="11">
    <source>
        <dbReference type="PROSITE" id="PS51915"/>
    </source>
</evidence>
<dbReference type="GO" id="GO:0005634">
    <property type="term" value="C:nucleus"/>
    <property type="evidence" value="ECO:0007669"/>
    <property type="project" value="UniProtKB-SubCell"/>
</dbReference>
<dbReference type="InterPro" id="IPR036236">
    <property type="entry name" value="Znf_C2H2_sf"/>
</dbReference>
<evidence type="ECO:0000256" key="5">
    <source>
        <dbReference type="ARBA" id="ARBA00022833"/>
    </source>
</evidence>
<name>A0A653BJ10_CALMS</name>
<dbReference type="PANTHER" id="PTHR24394">
    <property type="entry name" value="ZINC FINGER PROTEIN"/>
    <property type="match status" value="1"/>
</dbReference>
<dbReference type="AlphaFoldDB" id="A0A653BJ10"/>
<feature type="domain" description="C2H2-type" evidence="10">
    <location>
        <begin position="382"/>
        <end position="409"/>
    </location>
</feature>
<evidence type="ECO:0000256" key="3">
    <source>
        <dbReference type="ARBA" id="ARBA00022737"/>
    </source>
</evidence>
<dbReference type="Proteomes" id="UP000410492">
    <property type="component" value="Unassembled WGS sequence"/>
</dbReference>
<dbReference type="Pfam" id="PF00096">
    <property type="entry name" value="zf-C2H2"/>
    <property type="match status" value="6"/>
</dbReference>
<feature type="binding site" evidence="8">
    <location>
        <position position="53"/>
    </location>
    <ligand>
        <name>Zn(2+)</name>
        <dbReference type="ChEBI" id="CHEBI:29105"/>
    </ligand>
</feature>
<evidence type="ECO:0000256" key="2">
    <source>
        <dbReference type="ARBA" id="ARBA00022723"/>
    </source>
</evidence>
<evidence type="ECO:0000256" key="9">
    <source>
        <dbReference type="SAM" id="MobiDB-lite"/>
    </source>
</evidence>
<dbReference type="GO" id="GO:0032502">
    <property type="term" value="P:developmental process"/>
    <property type="evidence" value="ECO:0007669"/>
    <property type="project" value="UniProtKB-ARBA"/>
</dbReference>
<evidence type="ECO:0000256" key="1">
    <source>
        <dbReference type="ARBA" id="ARBA00004123"/>
    </source>
</evidence>
<dbReference type="PANTHER" id="PTHR24394:SF29">
    <property type="entry name" value="MYONEURIN"/>
    <property type="match status" value="1"/>
</dbReference>
<feature type="domain" description="C2H2-type" evidence="10">
    <location>
        <begin position="438"/>
        <end position="460"/>
    </location>
</feature>
<dbReference type="FunFam" id="3.30.160.60:FF:000688">
    <property type="entry name" value="zinc finger protein 197 isoform X1"/>
    <property type="match status" value="1"/>
</dbReference>
<dbReference type="EMBL" id="CAACVG010001435">
    <property type="protein sequence ID" value="VEN35304.1"/>
    <property type="molecule type" value="Genomic_DNA"/>
</dbReference>
<keyword evidence="4 7" id="KW-0863">Zinc-finger</keyword>
<evidence type="ECO:0000256" key="7">
    <source>
        <dbReference type="PROSITE-ProRule" id="PRU00042"/>
    </source>
</evidence>
<dbReference type="Gene3D" id="3.40.1800.20">
    <property type="match status" value="1"/>
</dbReference>
<dbReference type="OrthoDB" id="9439903at2759"/>
<dbReference type="FunFam" id="3.30.160.60:FF:000202">
    <property type="entry name" value="Zinc finger protein 574"/>
    <property type="match status" value="1"/>
</dbReference>
<dbReference type="Pfam" id="PF07776">
    <property type="entry name" value="zf-AD"/>
    <property type="match status" value="1"/>
</dbReference>
<feature type="domain" description="C2H2-type" evidence="10">
    <location>
        <begin position="239"/>
        <end position="266"/>
    </location>
</feature>
<feature type="domain" description="C2H2-type" evidence="10">
    <location>
        <begin position="184"/>
        <end position="206"/>
    </location>
</feature>
<feature type="domain" description="C2H2-type" evidence="10">
    <location>
        <begin position="211"/>
        <end position="238"/>
    </location>
</feature>
<protein>
    <recommendedName>
        <fullName evidence="14">Protein krueppel</fullName>
    </recommendedName>
</protein>
<dbReference type="Gene3D" id="3.30.160.60">
    <property type="entry name" value="Classic Zinc Finger"/>
    <property type="match status" value="9"/>
</dbReference>
<comment type="subcellular location">
    <subcellularLocation>
        <location evidence="1">Nucleus</location>
    </subcellularLocation>
</comment>
<sequence length="550" mass="62938">MVATLIWTSPPPKGQTSDTHNLDPRRPKPNPGYVPRDGQVFPLDIDIDPKDICRICLKTSQAMTDLYNLSIPESSDNIIDFLRRITQLKLIKSESLPVNVCSSCLNTAFTAYRLVQQCIASDSILRNYETRRMLRKIEDEALRDEDTAVKLEEPWEDSVKNDEDICNDKVSSWEVENTARKSKYQCEKCPMGFSNKRKFTKHQTVHFKMPYECIECNQTFSKQLHLDVHSRSHSKEKKYTCDKCGQQFIFEYLLKQHEYKHSENKPFPCTQCSKGCLTAESLKRHMKIHEVGYRKKSYICDTCKKSFPYLSFLQQHIKSHTGEKPHLCSVCGKGFRQSGALHFHQRIHTGQKPFECNTCKQAFISQSVLKIHMRKHTNERPYVCNTCGTSFRQVQDLKRHGSIHTGEKRILCPVCGKKMATSGQLTIHLRSHTGEKPFGCTECEKSFATRHLLRKHTAAHQRGSVRCPKSYKSKKSSGAGKNTRAITKDIQESTLVIISGENISAKQILIKNEVEVKLQQNDQDQSDHCSARQPKITVILPPTNTAAQET</sequence>
<dbReference type="PROSITE" id="PS50157">
    <property type="entry name" value="ZINC_FINGER_C2H2_2"/>
    <property type="match status" value="10"/>
</dbReference>
<feature type="region of interest" description="Disordered" evidence="9">
    <location>
        <begin position="458"/>
        <end position="485"/>
    </location>
</feature>
<evidence type="ECO:0000256" key="4">
    <source>
        <dbReference type="ARBA" id="ARBA00022771"/>
    </source>
</evidence>
<keyword evidence="13" id="KW-1185">Reference proteome</keyword>
<dbReference type="InterPro" id="IPR012934">
    <property type="entry name" value="Znf_AD"/>
</dbReference>
<feature type="domain" description="C2H2-type" evidence="10">
    <location>
        <begin position="326"/>
        <end position="353"/>
    </location>
</feature>
<keyword evidence="6" id="KW-0539">Nucleus</keyword>
<feature type="domain" description="C2H2-type" evidence="10">
    <location>
        <begin position="267"/>
        <end position="289"/>
    </location>
</feature>
<feature type="domain" description="ZAD" evidence="11">
    <location>
        <begin position="51"/>
        <end position="128"/>
    </location>
</feature>
<keyword evidence="5 8" id="KW-0862">Zinc</keyword>
<dbReference type="GO" id="GO:0000981">
    <property type="term" value="F:DNA-binding transcription factor activity, RNA polymerase II-specific"/>
    <property type="evidence" value="ECO:0007669"/>
    <property type="project" value="TreeGrafter"/>
</dbReference>
<feature type="binding site" evidence="8">
    <location>
        <position position="104"/>
    </location>
    <ligand>
        <name>Zn(2+)</name>
        <dbReference type="ChEBI" id="CHEBI:29105"/>
    </ligand>
</feature>
<feature type="domain" description="C2H2-type" evidence="10">
    <location>
        <begin position="298"/>
        <end position="325"/>
    </location>
</feature>
<dbReference type="SUPFAM" id="SSF57716">
    <property type="entry name" value="Glucocorticoid receptor-like (DNA-binding domain)"/>
    <property type="match status" value="1"/>
</dbReference>
<feature type="binding site" evidence="8">
    <location>
        <position position="101"/>
    </location>
    <ligand>
        <name>Zn(2+)</name>
        <dbReference type="ChEBI" id="CHEBI:29105"/>
    </ligand>
</feature>
<feature type="binding site" evidence="8">
    <location>
        <position position="56"/>
    </location>
    <ligand>
        <name>Zn(2+)</name>
        <dbReference type="ChEBI" id="CHEBI:29105"/>
    </ligand>
</feature>
<feature type="region of interest" description="Disordered" evidence="9">
    <location>
        <begin position="1"/>
        <end position="37"/>
    </location>
</feature>
<feature type="domain" description="C2H2-type" evidence="10">
    <location>
        <begin position="410"/>
        <end position="437"/>
    </location>
</feature>
<organism evidence="12 13">
    <name type="scientific">Callosobruchus maculatus</name>
    <name type="common">Southern cowpea weevil</name>
    <name type="synonym">Pulse bruchid</name>
    <dbReference type="NCBI Taxonomy" id="64391"/>
    <lineage>
        <taxon>Eukaryota</taxon>
        <taxon>Metazoa</taxon>
        <taxon>Ecdysozoa</taxon>
        <taxon>Arthropoda</taxon>
        <taxon>Hexapoda</taxon>
        <taxon>Insecta</taxon>
        <taxon>Pterygota</taxon>
        <taxon>Neoptera</taxon>
        <taxon>Endopterygota</taxon>
        <taxon>Coleoptera</taxon>
        <taxon>Polyphaga</taxon>
        <taxon>Cucujiformia</taxon>
        <taxon>Chrysomeloidea</taxon>
        <taxon>Chrysomelidae</taxon>
        <taxon>Bruchinae</taxon>
        <taxon>Bruchini</taxon>
        <taxon>Callosobruchus</taxon>
    </lineage>
</organism>
<dbReference type="PROSITE" id="PS51915">
    <property type="entry name" value="ZAD"/>
    <property type="match status" value="1"/>
</dbReference>
<accession>A0A653BJ10</accession>
<keyword evidence="3" id="KW-0677">Repeat</keyword>
<evidence type="ECO:0008006" key="14">
    <source>
        <dbReference type="Google" id="ProtNLM"/>
    </source>
</evidence>
<dbReference type="GO" id="GO:0030674">
    <property type="term" value="F:protein-macromolecule adaptor activity"/>
    <property type="evidence" value="ECO:0007669"/>
    <property type="project" value="UniProtKB-ARBA"/>
</dbReference>
<keyword evidence="2 8" id="KW-0479">Metal-binding</keyword>
<dbReference type="FunFam" id="3.30.160.60:FF:000446">
    <property type="entry name" value="Zinc finger protein"/>
    <property type="match status" value="2"/>
</dbReference>
<dbReference type="PROSITE" id="PS00028">
    <property type="entry name" value="ZINC_FINGER_C2H2_1"/>
    <property type="match status" value="10"/>
</dbReference>
<evidence type="ECO:0000313" key="13">
    <source>
        <dbReference type="Proteomes" id="UP000410492"/>
    </source>
</evidence>
<evidence type="ECO:0000256" key="6">
    <source>
        <dbReference type="ARBA" id="ARBA00023242"/>
    </source>
</evidence>
<gene>
    <name evidence="12" type="ORF">CALMAC_LOCUS1242</name>
</gene>
<reference evidence="12 13" key="1">
    <citation type="submission" date="2019-01" db="EMBL/GenBank/DDBJ databases">
        <authorList>
            <person name="Sayadi A."/>
        </authorList>
    </citation>
    <scope>NUCLEOTIDE SEQUENCE [LARGE SCALE GENOMIC DNA]</scope>
</reference>
<proteinExistence type="predicted"/>
<dbReference type="GO" id="GO:0008270">
    <property type="term" value="F:zinc ion binding"/>
    <property type="evidence" value="ECO:0007669"/>
    <property type="project" value="UniProtKB-UniRule"/>
</dbReference>
<dbReference type="SMART" id="SM00868">
    <property type="entry name" value="zf-AD"/>
    <property type="match status" value="1"/>
</dbReference>
<dbReference type="InterPro" id="IPR013087">
    <property type="entry name" value="Znf_C2H2_type"/>
</dbReference>